<reference evidence="1" key="1">
    <citation type="submission" date="2025-08" db="UniProtKB">
        <authorList>
            <consortium name="Ensembl"/>
        </authorList>
    </citation>
    <scope>IDENTIFICATION</scope>
</reference>
<sequence>ALQLHSGGADSPLAVLVVWQESAILFPRTSHDAITLFPPATIAVLQCLDVRGDPRNPVDANLLNASLLHLLDALPHNVGHLGALTPGGGGDARSALGVPVLALPWEKRHAGPWAMPRATLEHGSRGGLQHTKQ</sequence>
<name>A0A8C8VLN0_9SAUR</name>
<protein>
    <submittedName>
        <fullName evidence="1">Uncharacterized protein</fullName>
    </submittedName>
</protein>
<dbReference type="Ensembl" id="ENSPCET00000017758.1">
    <property type="protein sequence ID" value="ENSPCEP00000017155.1"/>
    <property type="gene ID" value="ENSPCEG00000013484.1"/>
</dbReference>
<dbReference type="Proteomes" id="UP000694393">
    <property type="component" value="Unplaced"/>
</dbReference>
<evidence type="ECO:0000313" key="2">
    <source>
        <dbReference type="Proteomes" id="UP000694393"/>
    </source>
</evidence>
<evidence type="ECO:0000313" key="1">
    <source>
        <dbReference type="Ensembl" id="ENSPCEP00000017155.1"/>
    </source>
</evidence>
<keyword evidence="2" id="KW-1185">Reference proteome</keyword>
<reference evidence="1" key="2">
    <citation type="submission" date="2025-09" db="UniProtKB">
        <authorList>
            <consortium name="Ensembl"/>
        </authorList>
    </citation>
    <scope>IDENTIFICATION</scope>
</reference>
<accession>A0A8C8VLN0</accession>
<dbReference type="AlphaFoldDB" id="A0A8C8VLN0"/>
<organism evidence="1 2">
    <name type="scientific">Pelusios castaneus</name>
    <name type="common">West African mud turtle</name>
    <dbReference type="NCBI Taxonomy" id="367368"/>
    <lineage>
        <taxon>Eukaryota</taxon>
        <taxon>Metazoa</taxon>
        <taxon>Chordata</taxon>
        <taxon>Craniata</taxon>
        <taxon>Vertebrata</taxon>
        <taxon>Euteleostomi</taxon>
        <taxon>Archelosauria</taxon>
        <taxon>Testudinata</taxon>
        <taxon>Testudines</taxon>
        <taxon>Pleurodira</taxon>
        <taxon>Pelomedusidae</taxon>
        <taxon>Pelusios</taxon>
    </lineage>
</organism>
<proteinExistence type="predicted"/>